<dbReference type="VEuPathDB" id="FungiDB:CCM_06163"/>
<dbReference type="EMBL" id="JH126402">
    <property type="protein sequence ID" value="EGX92003.1"/>
    <property type="molecule type" value="Genomic_DNA"/>
</dbReference>
<dbReference type="GeneID" id="18168178"/>
<gene>
    <name evidence="1" type="ORF">CCM_06163</name>
</gene>
<dbReference type="InParanoid" id="G3JJ61"/>
<proteinExistence type="predicted"/>
<dbReference type="RefSeq" id="XP_006671367.1">
    <property type="nucleotide sequence ID" value="XM_006671304.1"/>
</dbReference>
<dbReference type="AlphaFoldDB" id="G3JJ61"/>
<sequence length="51" mass="5698">MNKAWRLGAPPAVPGPMLFHEPTPRYPKFHPRQACAIEPDPLCYFCASSSL</sequence>
<dbReference type="Proteomes" id="UP000001610">
    <property type="component" value="Unassembled WGS sequence"/>
</dbReference>
<protein>
    <submittedName>
        <fullName evidence="1">Uncharacterized protein</fullName>
    </submittedName>
</protein>
<evidence type="ECO:0000313" key="2">
    <source>
        <dbReference type="Proteomes" id="UP000001610"/>
    </source>
</evidence>
<accession>G3JJ61</accession>
<organism evidence="1 2">
    <name type="scientific">Cordyceps militaris (strain CM01)</name>
    <name type="common">Caterpillar fungus</name>
    <dbReference type="NCBI Taxonomy" id="983644"/>
    <lineage>
        <taxon>Eukaryota</taxon>
        <taxon>Fungi</taxon>
        <taxon>Dikarya</taxon>
        <taxon>Ascomycota</taxon>
        <taxon>Pezizomycotina</taxon>
        <taxon>Sordariomycetes</taxon>
        <taxon>Hypocreomycetidae</taxon>
        <taxon>Hypocreales</taxon>
        <taxon>Cordycipitaceae</taxon>
        <taxon>Cordyceps</taxon>
    </lineage>
</organism>
<dbReference type="HOGENOM" id="CLU_3106268_0_0_1"/>
<name>G3JJ61_CORMM</name>
<keyword evidence="2" id="KW-1185">Reference proteome</keyword>
<dbReference type="KEGG" id="cmt:CCM_06163"/>
<evidence type="ECO:0000313" key="1">
    <source>
        <dbReference type="EMBL" id="EGX92003.1"/>
    </source>
</evidence>
<reference evidence="1 2" key="1">
    <citation type="journal article" date="2011" name="Genome Biol.">
        <title>Genome sequence of the insect pathogenic fungus Cordyceps militaris, a valued traditional Chinese medicine.</title>
        <authorList>
            <person name="Zheng P."/>
            <person name="Xia Y."/>
            <person name="Xiao G."/>
            <person name="Xiong C."/>
            <person name="Hu X."/>
            <person name="Zhang S."/>
            <person name="Zheng H."/>
            <person name="Huang Y."/>
            <person name="Zhou Y."/>
            <person name="Wang S."/>
            <person name="Zhao G.P."/>
            <person name="Liu X."/>
            <person name="St Leger R.J."/>
            <person name="Wang C."/>
        </authorList>
    </citation>
    <scope>NUCLEOTIDE SEQUENCE [LARGE SCALE GENOMIC DNA]</scope>
    <source>
        <strain evidence="1 2">CM01</strain>
    </source>
</reference>